<dbReference type="EMBL" id="WNKW01000003">
    <property type="protein sequence ID" value="MTW33711.1"/>
    <property type="molecule type" value="Genomic_DNA"/>
</dbReference>
<keyword evidence="1" id="KW-1133">Transmembrane helix</keyword>
<protein>
    <submittedName>
        <fullName evidence="2">Uncharacterized protein</fullName>
    </submittedName>
</protein>
<sequence>MQFATILGIAGCSVAMVSFAWHKKWLPALAYAFGLSYIIFDKVYPSLLPDYLVIGFSVTFLALALIFCWQAYSSRKIG</sequence>
<keyword evidence="1" id="KW-0812">Transmembrane</keyword>
<keyword evidence="1" id="KW-0472">Membrane</keyword>
<evidence type="ECO:0000313" key="3">
    <source>
        <dbReference type="Proteomes" id="UP000735592"/>
    </source>
</evidence>
<comment type="caution">
    <text evidence="2">The sequence shown here is derived from an EMBL/GenBank/DDBJ whole genome shotgun (WGS) entry which is preliminary data.</text>
</comment>
<feature type="transmembrane region" description="Helical" evidence="1">
    <location>
        <begin position="51"/>
        <end position="72"/>
    </location>
</feature>
<proteinExistence type="predicted"/>
<organism evidence="2 3">
    <name type="scientific">Pseudoduganella danionis</name>
    <dbReference type="NCBI Taxonomy" id="1890295"/>
    <lineage>
        <taxon>Bacteria</taxon>
        <taxon>Pseudomonadati</taxon>
        <taxon>Pseudomonadota</taxon>
        <taxon>Betaproteobacteria</taxon>
        <taxon>Burkholderiales</taxon>
        <taxon>Oxalobacteraceae</taxon>
        <taxon>Telluria group</taxon>
        <taxon>Pseudoduganella</taxon>
    </lineage>
</organism>
<reference evidence="2 3" key="1">
    <citation type="submission" date="2019-11" db="EMBL/GenBank/DDBJ databases">
        <title>Type strains purchased from KCTC, JCM and DSMZ.</title>
        <authorList>
            <person name="Lu H."/>
        </authorList>
    </citation>
    <scope>NUCLEOTIDE SEQUENCE [LARGE SCALE GENOMIC DNA]</scope>
    <source>
        <strain evidence="2 3">DSM 103461</strain>
    </source>
</reference>
<dbReference type="RefSeq" id="WP_155435071.1">
    <property type="nucleotide sequence ID" value="NZ_JBHLXK010000005.1"/>
</dbReference>
<keyword evidence="3" id="KW-1185">Reference proteome</keyword>
<name>A0ABW9SQ14_9BURK</name>
<accession>A0ABW9SQ14</accession>
<gene>
    <name evidence="2" type="ORF">GM655_12835</name>
</gene>
<evidence type="ECO:0000313" key="2">
    <source>
        <dbReference type="EMBL" id="MTW33711.1"/>
    </source>
</evidence>
<dbReference type="Proteomes" id="UP000735592">
    <property type="component" value="Unassembled WGS sequence"/>
</dbReference>
<evidence type="ECO:0000256" key="1">
    <source>
        <dbReference type="SAM" id="Phobius"/>
    </source>
</evidence>